<feature type="compositionally biased region" description="Pro residues" evidence="6">
    <location>
        <begin position="38"/>
        <end position="66"/>
    </location>
</feature>
<keyword evidence="7" id="KW-0732">Signal</keyword>
<evidence type="ECO:0000256" key="5">
    <source>
        <dbReference type="PROSITE-ProRule" id="PRU01240"/>
    </source>
</evidence>
<evidence type="ECO:0000313" key="9">
    <source>
        <dbReference type="EMBL" id="MEO3691931.1"/>
    </source>
</evidence>
<dbReference type="PANTHER" id="PTHR43806:SF11">
    <property type="entry name" value="CEREVISIN-RELATED"/>
    <property type="match status" value="1"/>
</dbReference>
<comment type="similarity">
    <text evidence="1 5">Belongs to the peptidase S8 family.</text>
</comment>
<sequence length="508" mass="51842">MTRLSLPNMYRWARFVAPIALLAGSAWAAPHGGAPMPPMLPPPAMQRPMPPMPSQPPSVTPTPAPGRTPTAGPSDATPAVKPAGVPSRSGGEGASPDQSPAERATTPPTGAKPARDTEGKPGGNPFPAPGSPAPNLPFHGGEARALRVEQLLQSYPQWVQRDPVGAPMLRDELTVLLPGEVEPPVELQSQGFDLIRQSQVLGQRLLVLRTPSGLSLSQALEALRRLLPGADVDFNHLLLGTGRAVAAPPEGGASNRAAAPESAAPLLIGLVDEAPRAVPELQGVRLEGKHCERPALQNTGHGTAVAAVLARSARTAGRPLVLHVADFGCGLGAVDTLAAALQNFAAARIPVVNVSAAGPYNRVMARLVELFLARGHVLVAASGNEGPAAPPLYPAALPGVVAVTGVDERGRVLVEASRGPHIVFAAPGIVSVDGGDGLTKVWRGTSFAAPVVSGLLAARLPQPDREAAQAAITSLVHQAVDAGAPGRDPVYGYGLLGLGGAAPATASN</sequence>
<organism evidence="9 10">
    <name type="scientific">Roseateles paludis</name>
    <dbReference type="NCBI Taxonomy" id="3145238"/>
    <lineage>
        <taxon>Bacteria</taxon>
        <taxon>Pseudomonadati</taxon>
        <taxon>Pseudomonadota</taxon>
        <taxon>Betaproteobacteria</taxon>
        <taxon>Burkholderiales</taxon>
        <taxon>Sphaerotilaceae</taxon>
        <taxon>Roseateles</taxon>
    </lineage>
</organism>
<dbReference type="InterPro" id="IPR036852">
    <property type="entry name" value="Peptidase_S8/S53_dom_sf"/>
</dbReference>
<dbReference type="InterPro" id="IPR050131">
    <property type="entry name" value="Peptidase_S8_subtilisin-like"/>
</dbReference>
<dbReference type="InterPro" id="IPR000209">
    <property type="entry name" value="Peptidase_S8/S53_dom"/>
</dbReference>
<feature type="domain" description="Peptidase S8/S53" evidence="8">
    <location>
        <begin position="294"/>
        <end position="494"/>
    </location>
</feature>
<keyword evidence="10" id="KW-1185">Reference proteome</keyword>
<dbReference type="SUPFAM" id="SSF52743">
    <property type="entry name" value="Subtilisin-like"/>
    <property type="match status" value="1"/>
</dbReference>
<dbReference type="EMBL" id="JBDPZD010000002">
    <property type="protein sequence ID" value="MEO3691931.1"/>
    <property type="molecule type" value="Genomic_DNA"/>
</dbReference>
<feature type="active site" description="Charge relay system" evidence="5">
    <location>
        <position position="446"/>
    </location>
</feature>
<gene>
    <name evidence="9" type="ORF">ABDJ85_10660</name>
</gene>
<dbReference type="Proteomes" id="UP001495147">
    <property type="component" value="Unassembled WGS sequence"/>
</dbReference>
<feature type="signal peptide" evidence="7">
    <location>
        <begin position="1"/>
        <end position="28"/>
    </location>
</feature>
<feature type="chain" id="PRO_5047261132" evidence="7">
    <location>
        <begin position="29"/>
        <end position="508"/>
    </location>
</feature>
<dbReference type="Gene3D" id="3.40.50.200">
    <property type="entry name" value="Peptidase S8/S53 domain"/>
    <property type="match status" value="1"/>
</dbReference>
<feature type="compositionally biased region" description="Pro residues" evidence="6">
    <location>
        <begin position="124"/>
        <end position="135"/>
    </location>
</feature>
<dbReference type="InterPro" id="IPR023828">
    <property type="entry name" value="Peptidase_S8_Ser-AS"/>
</dbReference>
<keyword evidence="3 5" id="KW-0378">Hydrolase</keyword>
<keyword evidence="2 5" id="KW-0645">Protease</keyword>
<proteinExistence type="inferred from homology"/>
<dbReference type="RefSeq" id="WP_347704738.1">
    <property type="nucleotide sequence ID" value="NZ_JBDPZD010000002.1"/>
</dbReference>
<protein>
    <submittedName>
        <fullName evidence="9">S8 family serine peptidase</fullName>
    </submittedName>
</protein>
<evidence type="ECO:0000256" key="1">
    <source>
        <dbReference type="ARBA" id="ARBA00011073"/>
    </source>
</evidence>
<evidence type="ECO:0000256" key="2">
    <source>
        <dbReference type="ARBA" id="ARBA00022670"/>
    </source>
</evidence>
<dbReference type="Pfam" id="PF00082">
    <property type="entry name" value="Peptidase_S8"/>
    <property type="match status" value="1"/>
</dbReference>
<accession>A0ABV0G2H6</accession>
<evidence type="ECO:0000259" key="8">
    <source>
        <dbReference type="Pfam" id="PF00082"/>
    </source>
</evidence>
<keyword evidence="4 5" id="KW-0720">Serine protease</keyword>
<name>A0ABV0G2H6_9BURK</name>
<dbReference type="PROSITE" id="PS00138">
    <property type="entry name" value="SUBTILASE_SER"/>
    <property type="match status" value="1"/>
</dbReference>
<dbReference type="PROSITE" id="PS51892">
    <property type="entry name" value="SUBTILASE"/>
    <property type="match status" value="1"/>
</dbReference>
<feature type="region of interest" description="Disordered" evidence="6">
    <location>
        <begin position="38"/>
        <end position="139"/>
    </location>
</feature>
<reference evidence="9 10" key="1">
    <citation type="submission" date="2024-05" db="EMBL/GenBank/DDBJ databases">
        <title>Roseateles sp. DJS-2-20 16S ribosomal RNA gene Genome sequencing and assembly.</title>
        <authorList>
            <person name="Woo H."/>
        </authorList>
    </citation>
    <scope>NUCLEOTIDE SEQUENCE [LARGE SCALE GENOMIC DNA]</scope>
    <source>
        <strain evidence="9 10">DJS-2-20</strain>
    </source>
</reference>
<evidence type="ECO:0000313" key="10">
    <source>
        <dbReference type="Proteomes" id="UP001495147"/>
    </source>
</evidence>
<feature type="active site" description="Charge relay system" evidence="5">
    <location>
        <position position="272"/>
    </location>
</feature>
<feature type="active site" description="Charge relay system" evidence="5">
    <location>
        <position position="301"/>
    </location>
</feature>
<evidence type="ECO:0000256" key="4">
    <source>
        <dbReference type="ARBA" id="ARBA00022825"/>
    </source>
</evidence>
<evidence type="ECO:0000256" key="6">
    <source>
        <dbReference type="SAM" id="MobiDB-lite"/>
    </source>
</evidence>
<dbReference type="PANTHER" id="PTHR43806">
    <property type="entry name" value="PEPTIDASE S8"/>
    <property type="match status" value="1"/>
</dbReference>
<evidence type="ECO:0000256" key="3">
    <source>
        <dbReference type="ARBA" id="ARBA00022801"/>
    </source>
</evidence>
<comment type="caution">
    <text evidence="9">The sequence shown here is derived from an EMBL/GenBank/DDBJ whole genome shotgun (WGS) entry which is preliminary data.</text>
</comment>
<evidence type="ECO:0000256" key="7">
    <source>
        <dbReference type="SAM" id="SignalP"/>
    </source>
</evidence>